<dbReference type="AlphaFoldDB" id="A0A975YHL1"/>
<dbReference type="RefSeq" id="WP_257892560.1">
    <property type="nucleotide sequence ID" value="NZ_JAIMBW010000001.1"/>
</dbReference>
<protein>
    <submittedName>
        <fullName evidence="3">Carboxymuconolactone decarboxylase family protein</fullName>
    </submittedName>
</protein>
<dbReference type="SUPFAM" id="SSF69118">
    <property type="entry name" value="AhpD-like"/>
    <property type="match status" value="1"/>
</dbReference>
<evidence type="ECO:0000313" key="4">
    <source>
        <dbReference type="Proteomes" id="UP000693972"/>
    </source>
</evidence>
<dbReference type="GO" id="GO:0051920">
    <property type="term" value="F:peroxiredoxin activity"/>
    <property type="evidence" value="ECO:0007669"/>
    <property type="project" value="InterPro"/>
</dbReference>
<dbReference type="PANTHER" id="PTHR34846:SF5">
    <property type="entry name" value="CARBOXYMUCONOLACTONE DECARBOXYLASE-LIKE DOMAIN-CONTAINING PROTEIN"/>
    <property type="match status" value="1"/>
</dbReference>
<dbReference type="Gene3D" id="1.20.1290.10">
    <property type="entry name" value="AhpD-like"/>
    <property type="match status" value="1"/>
</dbReference>
<evidence type="ECO:0000259" key="1">
    <source>
        <dbReference type="Pfam" id="PF02627"/>
    </source>
</evidence>
<reference evidence="3 4" key="1">
    <citation type="submission" date="2021-07" db="EMBL/GenBank/DDBJ databases">
        <title>Karlodiniumbacter phycospheric gen. nov., sp. nov., a phycosphere bacterium isolated from karlodinium veneficum.</title>
        <authorList>
            <person name="Peng Y."/>
            <person name="Jiang L."/>
            <person name="Lee J."/>
        </authorList>
    </citation>
    <scope>NUCLEOTIDE SEQUENCE</scope>
    <source>
        <strain evidence="3 4">N5</strain>
    </source>
</reference>
<evidence type="ECO:0000313" key="2">
    <source>
        <dbReference type="EMBL" id="MBY4892800.1"/>
    </source>
</evidence>
<dbReference type="Pfam" id="PF02627">
    <property type="entry name" value="CMD"/>
    <property type="match status" value="1"/>
</dbReference>
<dbReference type="EMBL" id="CP078073">
    <property type="protein sequence ID" value="QXL89526.1"/>
    <property type="molecule type" value="Genomic_DNA"/>
</dbReference>
<proteinExistence type="predicted"/>
<dbReference type="PANTHER" id="PTHR34846">
    <property type="entry name" value="4-CARBOXYMUCONOLACTONE DECARBOXYLASE FAMILY PROTEIN (AFU_ORTHOLOGUE AFUA_6G11590)"/>
    <property type="match status" value="1"/>
</dbReference>
<dbReference type="InterPro" id="IPR003779">
    <property type="entry name" value="CMD-like"/>
</dbReference>
<sequence>MTQARLSPLPPDAWPDALADLEDAFAGRLNVYRTMAHHPDLVRAWANLRQHVVLDTSLGPAASEVVILRAGARLNSDYEWGHHVSRARVLGFEDARIASLRGPLDAMGTDDATLARAVDEVIDQSRLSPETLAALSGLVGSQGVLDLFATVGFYSTLAFIVNTFDTPLDPAVTDELAARPLPAP</sequence>
<dbReference type="Proteomes" id="UP000693972">
    <property type="component" value="Unassembled WGS sequence"/>
</dbReference>
<organism evidence="3">
    <name type="scientific">Gymnodinialimonas phycosphaerae</name>
    <dbReference type="NCBI Taxonomy" id="2841589"/>
    <lineage>
        <taxon>Bacteria</taxon>
        <taxon>Pseudomonadati</taxon>
        <taxon>Pseudomonadota</taxon>
        <taxon>Alphaproteobacteria</taxon>
        <taxon>Rhodobacterales</taxon>
        <taxon>Paracoccaceae</taxon>
        <taxon>Gymnodinialimonas</taxon>
    </lineage>
</organism>
<dbReference type="EMBL" id="JAIMBW010000001">
    <property type="protein sequence ID" value="MBY4892800.1"/>
    <property type="molecule type" value="Genomic_DNA"/>
</dbReference>
<gene>
    <name evidence="2" type="ORF">KUL25_08490</name>
    <name evidence="3" type="ORF">KUL25_08495</name>
</gene>
<keyword evidence="4" id="KW-1185">Reference proteome</keyword>
<feature type="domain" description="Carboxymuconolactone decarboxylase-like" evidence="1">
    <location>
        <begin position="39"/>
        <end position="114"/>
    </location>
</feature>
<dbReference type="InterPro" id="IPR029032">
    <property type="entry name" value="AhpD-like"/>
</dbReference>
<name>A0A975YHL1_9RHOB</name>
<accession>A0A975YHL1</accession>
<evidence type="ECO:0000313" key="3">
    <source>
        <dbReference type="EMBL" id="QXL89526.1"/>
    </source>
</evidence>